<evidence type="ECO:0000313" key="2">
    <source>
        <dbReference type="Proteomes" id="UP001500074"/>
    </source>
</evidence>
<dbReference type="EMBL" id="BAABKI010000024">
    <property type="protein sequence ID" value="GAA5177038.1"/>
    <property type="molecule type" value="Genomic_DNA"/>
</dbReference>
<dbReference type="Proteomes" id="UP001500074">
    <property type="component" value="Unassembled WGS sequence"/>
</dbReference>
<proteinExistence type="predicted"/>
<comment type="caution">
    <text evidence="1">The sequence shown here is derived from an EMBL/GenBank/DDBJ whole genome shotgun (WGS) entry which is preliminary data.</text>
</comment>
<name>A0ABP9RGF7_9GAMM</name>
<dbReference type="RefSeq" id="WP_425563489.1">
    <property type="nucleotide sequence ID" value="NZ_BAABKI010000024.1"/>
</dbReference>
<reference evidence="2" key="1">
    <citation type="journal article" date="2019" name="Int. J. Syst. Evol. Microbiol.">
        <title>The Global Catalogue of Microorganisms (GCM) 10K type strain sequencing project: providing services to taxonomists for standard genome sequencing and annotation.</title>
        <authorList>
            <consortium name="The Broad Institute Genomics Platform"/>
            <consortium name="The Broad Institute Genome Sequencing Center for Infectious Disease"/>
            <person name="Wu L."/>
            <person name="Ma J."/>
        </authorList>
    </citation>
    <scope>NUCLEOTIDE SEQUENCE [LARGE SCALE GENOMIC DNA]</scope>
    <source>
        <strain evidence="2">JCM 18472</strain>
    </source>
</reference>
<sequence length="52" mass="5687">MALFTEQHPGVEPHAPQETAGFTLNHSMLRVKDPDGCWIEIVEPALMANTGV</sequence>
<evidence type="ECO:0000313" key="1">
    <source>
        <dbReference type="EMBL" id="GAA5177038.1"/>
    </source>
</evidence>
<protein>
    <recommendedName>
        <fullName evidence="3">Lactoylglutathione lyase</fullName>
    </recommendedName>
</protein>
<organism evidence="1 2">
    <name type="scientific">Modicisalibacter zincidurans</name>
    <dbReference type="NCBI Taxonomy" id="1178777"/>
    <lineage>
        <taxon>Bacteria</taxon>
        <taxon>Pseudomonadati</taxon>
        <taxon>Pseudomonadota</taxon>
        <taxon>Gammaproteobacteria</taxon>
        <taxon>Oceanospirillales</taxon>
        <taxon>Halomonadaceae</taxon>
        <taxon>Modicisalibacter</taxon>
    </lineage>
</organism>
<gene>
    <name evidence="1" type="ORF">GCM10023342_24000</name>
</gene>
<accession>A0ABP9RGF7</accession>
<evidence type="ECO:0008006" key="3">
    <source>
        <dbReference type="Google" id="ProtNLM"/>
    </source>
</evidence>
<keyword evidence="2" id="KW-1185">Reference proteome</keyword>